<name>A0ABS9I2S6_9PSED</name>
<feature type="compositionally biased region" description="Low complexity" evidence="1">
    <location>
        <begin position="87"/>
        <end position="97"/>
    </location>
</feature>
<evidence type="ECO:0000256" key="1">
    <source>
        <dbReference type="SAM" id="MobiDB-lite"/>
    </source>
</evidence>
<feature type="compositionally biased region" description="Polar residues" evidence="1">
    <location>
        <begin position="9"/>
        <end position="23"/>
    </location>
</feature>
<protein>
    <submittedName>
        <fullName evidence="2">AvrE-family type 3 secretion system effector</fullName>
    </submittedName>
</protein>
<feature type="region of interest" description="Disordered" evidence="1">
    <location>
        <begin position="1"/>
        <end position="37"/>
    </location>
</feature>
<gene>
    <name evidence="2" type="ORF">L4G47_05505</name>
</gene>
<dbReference type="Pfam" id="PF11725">
    <property type="entry name" value="AvrE_T3Es"/>
    <property type="match status" value="1"/>
</dbReference>
<sequence length="1595" mass="172527">MALPPVLRGQTTNVGTTHLNSGAATGPGPAQRKNVLSRMATASRSTLQKSRNFAGGLFKARPGDASSIPRASGAGNTTHTALAPNAATASATAQGHAPVPPTGPAPTGPTTGQHPAVPLTPRLSMALHNQKLAFGAPGQTNRTERLLEGILSKHDQRYQGLAELNQSAEKTEYLLVDTQHRLLHAHASDAAISLFKSSENRPYNASHVAMPTDAHRAQITGVHKDAGNTAWRIHENKLYALQGGQWQENTQGATLKSLHNGGAGDLFGLNDQGKVYSLNDLTTPLSFEHKVTALGRSPDGELMALSEDPQARQLLEQRNRFGPDDHDVHHLITPTGTDNDEAMKPKSVAIAGQRLLATTASGKLLQATMPTVDERQQTRFVAGELTLQEAPPSRALQAAFGNHTVSDFFHDEANVLHARVKDQQGLEHSAAWDDKRQDFVPGWSMAPLVMDRQRGLPVLNPGAAAQIQLPRGKIASHDNTLLVQDPRTEEWKKTTEKDIKALQAGQDGFAYIIDKDGKLKQLKVAPQAAAHDMGRGADLALQGRGTEAKGTALRGAEHLVADKLAVQNDQNFMTLSDGELRLHDQNGERALLPKPPGDGDIQAISTGGKHWFALRDGTLFQLTGDDANARKLNPQRTWHAVLGPDTPLDATLEDLRPNHDGRLLATTSAGEFVKTATGWEAAAPAPAAPRNDHAAFNRLAAAEPETLRRGTAKVTVNVMGSNNVESMKVKQYAPATLRQNYLTAHLSLTGAAKVPADSIQHAWKGREGLRPIYTEETALLRELDTRATAATGAPARPMAERINDLAPRLTSPESGELADLFNWFQTSVTEDLQKTLRELAQDEGALLKNGALNPAFHGKPQANDMLPQVASVLRHSGLDNAHELGQMLTSLQNAHFTLERRNTQNPLDGSRTQGDNQALLRARLALDVKVLNDISAALDGFADEVNKPGAKDFGTIATALATLHNEAYEGSPVKRYTDAGFRDHASLEASYDATKNLLKHLRKDNHPLKRNVLQGLQTPAGPNNADVTRSLTQALRDLEPRESVKLNRNYGGGIVGGIAGPAEPAFLGFRGNIDPERNYGLTFTRFDRGLKVSMSREGAISGTGSFGFGGGKSDTKTTPGDSHANLQTNGGWFGGSLDAKYKYANSTALSFFIRDDEIDDFMADLMQTPLASSKRPTQAGLKPMELMDRGVEKEVRTTGKHSFDLDAGVNLESRTNKGQTDAEPVAAFMRFGAGLLGSLSLLSAERERTEGHGSDGLHTDIYSSNRARFLEKGSVTGYARMFSTVFTSRPSNLFVAGAAPLGVSATLAFDNKTGKTYDVRFKNALPLQHADVKALSESLEKAFPGMSKNPPLDGKNPEQVLQDLKRKYQTNQPDDNDAQYAARQSLRQLDRQNTAAGQGSSLMSLMDMVVKHNNVNRLDQAAPSKRQIDRVKQMLGRDCNEGNAQRIHDMMSADPQFKGLLDAMKDTKGTTRAEIKLEVRDDIKQRIEDGALSGRLTDEMLKDMLSDKNNLRIKSIAVFKTAAKEDSFGTPLPFVSYKSGSALSIERLMGEVTFEYGMDQTKPKKASADGDIADRGDSQPAQELGQANNGAFRPR</sequence>
<comment type="caution">
    <text evidence="2">The sequence shown here is derived from an EMBL/GenBank/DDBJ whole genome shotgun (WGS) entry which is preliminary data.</text>
</comment>
<feature type="compositionally biased region" description="Polar residues" evidence="1">
    <location>
        <begin position="1579"/>
        <end position="1589"/>
    </location>
</feature>
<dbReference type="Proteomes" id="UP001162905">
    <property type="component" value="Unassembled WGS sequence"/>
</dbReference>
<evidence type="ECO:0000313" key="3">
    <source>
        <dbReference type="Proteomes" id="UP001162905"/>
    </source>
</evidence>
<dbReference type="EMBL" id="JAKJXH010000004">
    <property type="protein sequence ID" value="MCF7541676.1"/>
    <property type="molecule type" value="Genomic_DNA"/>
</dbReference>
<proteinExistence type="predicted"/>
<reference evidence="2" key="1">
    <citation type="submission" date="2022-01" db="EMBL/GenBank/DDBJ databases">
        <title>Pseudomonas sp. nov. isolated from Antarctic regolith.</title>
        <authorList>
            <person name="Novakova D."/>
            <person name="Sedlar K."/>
        </authorList>
    </citation>
    <scope>NUCLEOTIDE SEQUENCE</scope>
    <source>
        <strain evidence="2">P2647</strain>
    </source>
</reference>
<organism evidence="2 3">
    <name type="scientific">Pseudomonas petrae</name>
    <dbReference type="NCBI Taxonomy" id="2912190"/>
    <lineage>
        <taxon>Bacteria</taxon>
        <taxon>Pseudomonadati</taxon>
        <taxon>Pseudomonadota</taxon>
        <taxon>Gammaproteobacteria</taxon>
        <taxon>Pseudomonadales</taxon>
        <taxon>Pseudomonadaceae</taxon>
        <taxon>Pseudomonas</taxon>
    </lineage>
</organism>
<feature type="compositionally biased region" description="Pro residues" evidence="1">
    <location>
        <begin position="98"/>
        <end position="107"/>
    </location>
</feature>
<evidence type="ECO:0000313" key="2">
    <source>
        <dbReference type="EMBL" id="MCF7541676.1"/>
    </source>
</evidence>
<dbReference type="RefSeq" id="WP_237250887.1">
    <property type="nucleotide sequence ID" value="NZ_JAKJXF010000001.1"/>
</dbReference>
<keyword evidence="3" id="KW-1185">Reference proteome</keyword>
<dbReference type="InterPro" id="IPR021085">
    <property type="entry name" value="AvrE_T3Es"/>
</dbReference>
<feature type="region of interest" description="Disordered" evidence="1">
    <location>
        <begin position="87"/>
        <end position="118"/>
    </location>
</feature>
<feature type="region of interest" description="Disordered" evidence="1">
    <location>
        <begin position="61"/>
        <end position="80"/>
    </location>
</feature>
<accession>A0ABS9I2S6</accession>
<feature type="region of interest" description="Disordered" evidence="1">
    <location>
        <begin position="1559"/>
        <end position="1595"/>
    </location>
</feature>
<feature type="compositionally biased region" description="Basic and acidic residues" evidence="1">
    <location>
        <begin position="1566"/>
        <end position="1577"/>
    </location>
</feature>